<reference evidence="3 4" key="1">
    <citation type="submission" date="2019-01" db="EMBL/GenBank/DDBJ databases">
        <title>Draft genome sequence of Psathyrella aberdarensis IHI B618.</title>
        <authorList>
            <person name="Buettner E."/>
            <person name="Kellner H."/>
        </authorList>
    </citation>
    <scope>NUCLEOTIDE SEQUENCE [LARGE SCALE GENOMIC DNA]</scope>
    <source>
        <strain evidence="3 4">IHI B618</strain>
    </source>
</reference>
<dbReference type="PANTHER" id="PTHR38248">
    <property type="entry name" value="FUNK1 6"/>
    <property type="match status" value="1"/>
</dbReference>
<accession>A0A4Q2DPX1</accession>
<dbReference type="Proteomes" id="UP000290288">
    <property type="component" value="Unassembled WGS sequence"/>
</dbReference>
<comment type="caution">
    <text evidence="3">The sequence shown here is derived from an EMBL/GenBank/DDBJ whole genome shotgun (WGS) entry which is preliminary data.</text>
</comment>
<dbReference type="OrthoDB" id="5569250at2759"/>
<feature type="domain" description="Fungal-type protein kinase" evidence="2">
    <location>
        <begin position="508"/>
        <end position="630"/>
    </location>
</feature>
<evidence type="ECO:0000256" key="1">
    <source>
        <dbReference type="SAM" id="MobiDB-lite"/>
    </source>
</evidence>
<dbReference type="Pfam" id="PF17667">
    <property type="entry name" value="Pkinase_fungal"/>
    <property type="match status" value="2"/>
</dbReference>
<sequence>MASTSTDVMAGSTPLRESSKNRPARTVKEERLFSRSDIEPYTHTNIGLVDFAVHVWGVKREHAELIIRTDFKLDRKQQKKYDRVCKIGPETGFHEPFRKMSEQLLYALAKKLPQLPRPSFPHVFWDGKGVAYLKRASGDAARKGKKPDLLSYFTPPPNPPKWPTTKGPVEFKLFKENALASIPEHQVLPSVVEVIPAATATASRGKSKRSSANKIVSAVCSSDETNESGKRTHSSAGLGSEEYDSSNKRAKLVQSHLQVGSYAVECLASTSRYYVVCVVIENYRVEVLYFDRTTALRVIEFNFRAQVGHLALVLYGIDFCDRRHAGFDPHLQAWPPQSSTTRVRPTKAMVAKRAKPVESLIGSFFEFQETSKPTEDIVMRDADADKSKVEEEDTGTGEVITHQFRVRKVITTPNSDLIGRGTMVCDVQKVLEGNKLSSDHYALKLSWPLKVRPSEIEIIDHLRAKLPDLCNHLPYVEFSKSFTAQDLDLPWTKLGLTLTAANHQERLLRVISSKLYIKLWKAGSVEAFKQAWLDCLECHERAWEEGDVLHRDLTENNLMLYRKKDGNVKGVLNDWDMASFKNALGTIDRLLAAHHRTGTPPFMAIDLLSKTPPPHLYRHELESFFYILLWGALHYDVVAGVRHRTLTVMEKWDGDYKDIGNMKIAFFNNYPTAQEIFKHVRPEFQGLLKEWIIPLYVVISDAWRSRPMELNEAAWNAYDHETLNGRLTFKTFMAAIKMTPRFVKSDNVKV</sequence>
<dbReference type="SUPFAM" id="SSF56112">
    <property type="entry name" value="Protein kinase-like (PK-like)"/>
    <property type="match status" value="1"/>
</dbReference>
<dbReference type="InterPro" id="IPR040976">
    <property type="entry name" value="Pkinase_fungal"/>
</dbReference>
<dbReference type="InterPro" id="IPR011009">
    <property type="entry name" value="Kinase-like_dom_sf"/>
</dbReference>
<dbReference type="PANTHER" id="PTHR38248:SF2">
    <property type="entry name" value="FUNK1 11"/>
    <property type="match status" value="1"/>
</dbReference>
<name>A0A4Q2DPX1_9AGAR</name>
<dbReference type="Gene3D" id="1.10.510.10">
    <property type="entry name" value="Transferase(Phosphotransferase) domain 1"/>
    <property type="match status" value="1"/>
</dbReference>
<feature type="region of interest" description="Disordered" evidence="1">
    <location>
        <begin position="223"/>
        <end position="242"/>
    </location>
</feature>
<organism evidence="3 4">
    <name type="scientific">Candolleomyces aberdarensis</name>
    <dbReference type="NCBI Taxonomy" id="2316362"/>
    <lineage>
        <taxon>Eukaryota</taxon>
        <taxon>Fungi</taxon>
        <taxon>Dikarya</taxon>
        <taxon>Basidiomycota</taxon>
        <taxon>Agaricomycotina</taxon>
        <taxon>Agaricomycetes</taxon>
        <taxon>Agaricomycetidae</taxon>
        <taxon>Agaricales</taxon>
        <taxon>Agaricineae</taxon>
        <taxon>Psathyrellaceae</taxon>
        <taxon>Candolleomyces</taxon>
    </lineage>
</organism>
<protein>
    <recommendedName>
        <fullName evidence="2">Fungal-type protein kinase domain-containing protein</fullName>
    </recommendedName>
</protein>
<evidence type="ECO:0000313" key="4">
    <source>
        <dbReference type="Proteomes" id="UP000290288"/>
    </source>
</evidence>
<feature type="domain" description="Fungal-type protein kinase" evidence="2">
    <location>
        <begin position="227"/>
        <end position="462"/>
    </location>
</feature>
<dbReference type="EMBL" id="SDEE01000072">
    <property type="protein sequence ID" value="RXW22420.1"/>
    <property type="molecule type" value="Genomic_DNA"/>
</dbReference>
<dbReference type="STRING" id="2316362.A0A4Q2DPX1"/>
<proteinExistence type="predicted"/>
<keyword evidence="4" id="KW-1185">Reference proteome</keyword>
<dbReference type="AlphaFoldDB" id="A0A4Q2DPX1"/>
<evidence type="ECO:0000259" key="2">
    <source>
        <dbReference type="Pfam" id="PF17667"/>
    </source>
</evidence>
<gene>
    <name evidence="3" type="ORF">EST38_g3416</name>
</gene>
<feature type="region of interest" description="Disordered" evidence="1">
    <location>
        <begin position="1"/>
        <end position="28"/>
    </location>
</feature>
<evidence type="ECO:0000313" key="3">
    <source>
        <dbReference type="EMBL" id="RXW22420.1"/>
    </source>
</evidence>